<dbReference type="EC" id="3.4.19.12" evidence="2"/>
<evidence type="ECO:0000313" key="9">
    <source>
        <dbReference type="Proteomes" id="UP001271007"/>
    </source>
</evidence>
<accession>A0AAJ0GA40</accession>
<reference evidence="8" key="1">
    <citation type="submission" date="2023-04" db="EMBL/GenBank/DDBJ databases">
        <title>Black Yeasts Isolated from many extreme environments.</title>
        <authorList>
            <person name="Coleine C."/>
            <person name="Stajich J.E."/>
            <person name="Selbmann L."/>
        </authorList>
    </citation>
    <scope>NUCLEOTIDE SEQUENCE</scope>
    <source>
        <strain evidence="8">CCFEE 5312</strain>
    </source>
</reference>
<comment type="catalytic activity">
    <reaction evidence="1">
        <text>Thiol-dependent hydrolysis of ester, thioester, amide, peptide and isopeptide bonds formed by the C-terminal Gly of ubiquitin (a 76-residue protein attached to proteins as an intracellular targeting signal).</text>
        <dbReference type="EC" id="3.4.19.12"/>
    </reaction>
</comment>
<organism evidence="8 9">
    <name type="scientific">Extremus antarcticus</name>
    <dbReference type="NCBI Taxonomy" id="702011"/>
    <lineage>
        <taxon>Eukaryota</taxon>
        <taxon>Fungi</taxon>
        <taxon>Dikarya</taxon>
        <taxon>Ascomycota</taxon>
        <taxon>Pezizomycotina</taxon>
        <taxon>Dothideomycetes</taxon>
        <taxon>Dothideomycetidae</taxon>
        <taxon>Mycosphaerellales</taxon>
        <taxon>Extremaceae</taxon>
        <taxon>Extremus</taxon>
    </lineage>
</organism>
<dbReference type="Gene3D" id="3.30.200.60">
    <property type="entry name" value="Peptidase C65 Otubain, subdomain 1"/>
    <property type="match status" value="1"/>
</dbReference>
<dbReference type="GO" id="GO:0071108">
    <property type="term" value="P:protein K48-linked deubiquitination"/>
    <property type="evidence" value="ECO:0007669"/>
    <property type="project" value="TreeGrafter"/>
</dbReference>
<dbReference type="InterPro" id="IPR038765">
    <property type="entry name" value="Papain-like_cys_pep_sf"/>
</dbReference>
<proteinExistence type="predicted"/>
<comment type="caution">
    <text evidence="8">The sequence shown here is derived from an EMBL/GenBank/DDBJ whole genome shotgun (WGS) entry which is preliminary data.</text>
</comment>
<dbReference type="EMBL" id="JAWDJX010000075">
    <property type="protein sequence ID" value="KAK3046891.1"/>
    <property type="molecule type" value="Genomic_DNA"/>
</dbReference>
<dbReference type="InterPro" id="IPR042467">
    <property type="entry name" value="Peptidase_C65_otubain_sub2"/>
</dbReference>
<keyword evidence="3" id="KW-0645">Protease</keyword>
<keyword evidence="9" id="KW-1185">Reference proteome</keyword>
<keyword evidence="4" id="KW-0833">Ubl conjugation pathway</keyword>
<dbReference type="PANTHER" id="PTHR12931">
    <property type="entry name" value="UBIQUITIN THIOLESTERASE PROTEIN OTUB"/>
    <property type="match status" value="1"/>
</dbReference>
<dbReference type="GO" id="GO:0043130">
    <property type="term" value="F:ubiquitin binding"/>
    <property type="evidence" value="ECO:0007669"/>
    <property type="project" value="TreeGrafter"/>
</dbReference>
<dbReference type="Pfam" id="PF10275">
    <property type="entry name" value="Peptidase_C65"/>
    <property type="match status" value="1"/>
</dbReference>
<dbReference type="PANTHER" id="PTHR12931:SF15">
    <property type="entry name" value="UBIQUITIN THIOESTERASE OTUBAIN-LIKE"/>
    <property type="match status" value="1"/>
</dbReference>
<protein>
    <recommendedName>
        <fullName evidence="2">ubiquitinyl hydrolase 1</fullName>
        <ecNumber evidence="2">3.4.19.12</ecNumber>
    </recommendedName>
</protein>
<dbReference type="SUPFAM" id="SSF54001">
    <property type="entry name" value="Cysteine proteinases"/>
    <property type="match status" value="1"/>
</dbReference>
<evidence type="ECO:0000256" key="6">
    <source>
        <dbReference type="ARBA" id="ARBA00022807"/>
    </source>
</evidence>
<evidence type="ECO:0000256" key="3">
    <source>
        <dbReference type="ARBA" id="ARBA00022670"/>
    </source>
</evidence>
<dbReference type="AlphaFoldDB" id="A0AAJ0GA40"/>
<evidence type="ECO:0000313" key="8">
    <source>
        <dbReference type="EMBL" id="KAK3046891.1"/>
    </source>
</evidence>
<evidence type="ECO:0000256" key="5">
    <source>
        <dbReference type="ARBA" id="ARBA00022801"/>
    </source>
</evidence>
<dbReference type="GO" id="GO:0005634">
    <property type="term" value="C:nucleus"/>
    <property type="evidence" value="ECO:0007669"/>
    <property type="project" value="TreeGrafter"/>
</dbReference>
<feature type="region of interest" description="Disordered" evidence="7">
    <location>
        <begin position="526"/>
        <end position="553"/>
    </location>
</feature>
<gene>
    <name evidence="8" type="ORF">LTR09_011642</name>
</gene>
<sequence>MASQHQQSSYHHFHPQYYVYQPAGQQLYHDPAFTPREYRLQVPQPTPEQQQHQAFLTGLNQGSFRPQQQQIPIRVRQQLHHARVAMASEGQHAGPSEEELAEMQKLSNEYEPEVKGPLVGHRQLTTNITAEYASADPVYITKTEHLPEKYSHYRTVRGDGACGWRAIAFGYFETLVHCGDANKFLEEEARLCSLGNTCTAAGYDQMLYEDFADESYALLRKLMTGLQDGTAESVLFEAFNDDNLQNYIITHMRTLTSAWMKTHPQDYSSWLLGQTIDQFCDQMIMPMTSELENLSLTALKDVLLAPAGITLEVVYLDRSPGVAANMHRFDPGTAASFDIGHIRVLYRPGHYDIMYMPQDLPPVSVPVQTYLQYASQPYHEPAYDISMPDFMTAIPGMSFANPHQAWVGSSYADSDFFGSSAPVQQCPQPISAPVIAAPQPQLQAASVYVPAATAHLVPPPTQMPEELVIRTVPHASVSSHESFALHTAGPFRSSQWQLQANLSQHTPLQTSIFRNSHFNTAHFLNPDFQPEEWHPEDEYVTPNARGSKNRSSG</sequence>
<dbReference type="CDD" id="cd22749">
    <property type="entry name" value="Otubain_C65"/>
    <property type="match status" value="1"/>
</dbReference>
<keyword evidence="5" id="KW-0378">Hydrolase</keyword>
<evidence type="ECO:0000256" key="2">
    <source>
        <dbReference type="ARBA" id="ARBA00012759"/>
    </source>
</evidence>
<dbReference type="GO" id="GO:0004843">
    <property type="term" value="F:cysteine-type deubiquitinase activity"/>
    <property type="evidence" value="ECO:0007669"/>
    <property type="project" value="UniProtKB-EC"/>
</dbReference>
<feature type="compositionally biased region" description="Polar residues" evidence="7">
    <location>
        <begin position="544"/>
        <end position="553"/>
    </location>
</feature>
<keyword evidence="6" id="KW-0788">Thiol protease</keyword>
<dbReference type="InterPro" id="IPR042468">
    <property type="entry name" value="Peptidase_C65_otubain_sub1"/>
</dbReference>
<dbReference type="Gene3D" id="1.20.1300.20">
    <property type="entry name" value="Peptidase C65 Otubain, subdomain 2"/>
    <property type="match status" value="1"/>
</dbReference>
<evidence type="ECO:0000256" key="7">
    <source>
        <dbReference type="SAM" id="MobiDB-lite"/>
    </source>
</evidence>
<evidence type="ECO:0000256" key="1">
    <source>
        <dbReference type="ARBA" id="ARBA00000707"/>
    </source>
</evidence>
<name>A0AAJ0GA40_9PEZI</name>
<evidence type="ECO:0000256" key="4">
    <source>
        <dbReference type="ARBA" id="ARBA00022786"/>
    </source>
</evidence>
<dbReference type="GO" id="GO:0006508">
    <property type="term" value="P:proteolysis"/>
    <property type="evidence" value="ECO:0007669"/>
    <property type="project" value="UniProtKB-KW"/>
</dbReference>
<dbReference type="InterPro" id="IPR019400">
    <property type="entry name" value="Peptidase_C65_otubain"/>
</dbReference>
<dbReference type="Proteomes" id="UP001271007">
    <property type="component" value="Unassembled WGS sequence"/>
</dbReference>